<proteinExistence type="predicted"/>
<accession>A0ABY8VMF9</accession>
<name>A0ABY8VMF9_9CORY</name>
<sequence length="250" mass="26541">MRIPRLPLILVTVLAVLLGVGWLGDSIAASRVERNISAQVEDVARLEVSPSVYVGGVPYLLALFTGEIPSVEVTALDVDVAGLGMVNATTRVKQVTVTPEQVRSGDIEGAPAELMSRTIGLDGVSFGHLLDMTDLDIANPYDISPAGGSVTEAQLTGTPPGFEDPVSVVVSLRLVGEMFHMEPVTLVDAPTGREDDVRAAFTYSLDTRRLPLAGRASSVVLGGGSIYFEAQRHNVRVRVVDLSPVEVTRP</sequence>
<gene>
    <name evidence="1" type="ORF">QP029_01425</name>
</gene>
<protein>
    <submittedName>
        <fullName evidence="1">DUF2993 domain-containing protein</fullName>
    </submittedName>
</protein>
<dbReference type="InterPro" id="IPR021373">
    <property type="entry name" value="DUF2993"/>
</dbReference>
<evidence type="ECO:0000313" key="2">
    <source>
        <dbReference type="Proteomes" id="UP001238805"/>
    </source>
</evidence>
<organism evidence="1 2">
    <name type="scientific">Corynebacterium suedekumii</name>
    <dbReference type="NCBI Taxonomy" id="3049801"/>
    <lineage>
        <taxon>Bacteria</taxon>
        <taxon>Bacillati</taxon>
        <taxon>Actinomycetota</taxon>
        <taxon>Actinomycetes</taxon>
        <taxon>Mycobacteriales</taxon>
        <taxon>Corynebacteriaceae</taxon>
        <taxon>Corynebacterium</taxon>
    </lineage>
</organism>
<dbReference type="EMBL" id="CP126970">
    <property type="protein sequence ID" value="WIM70542.1"/>
    <property type="molecule type" value="Genomic_DNA"/>
</dbReference>
<keyword evidence="2" id="KW-1185">Reference proteome</keyword>
<dbReference type="RefSeq" id="WP_284875130.1">
    <property type="nucleotide sequence ID" value="NZ_CP126970.1"/>
</dbReference>
<reference evidence="1 2" key="1">
    <citation type="submission" date="2023-05" db="EMBL/GenBank/DDBJ databases">
        <title>Corynebacterium suedekumii sp. nov. and Corynebacterium breve sp. nov. isolated from raw cow's milk.</title>
        <authorList>
            <person name="Baer M.K."/>
            <person name="Mehl L."/>
            <person name="Hellmuth R."/>
            <person name="Marke G."/>
            <person name="Lipski A."/>
        </authorList>
    </citation>
    <scope>NUCLEOTIDE SEQUENCE [LARGE SCALE GENOMIC DNA]</scope>
    <source>
        <strain evidence="1 2">LM112</strain>
    </source>
</reference>
<dbReference type="Pfam" id="PF11209">
    <property type="entry name" value="LmeA"/>
    <property type="match status" value="1"/>
</dbReference>
<evidence type="ECO:0000313" key="1">
    <source>
        <dbReference type="EMBL" id="WIM70542.1"/>
    </source>
</evidence>
<dbReference type="Proteomes" id="UP001238805">
    <property type="component" value="Chromosome"/>
</dbReference>